<evidence type="ECO:0000313" key="5">
    <source>
        <dbReference type="EMBL" id="VYT82664.1"/>
    </source>
</evidence>
<accession>A0A6N2ZTA6</accession>
<dbReference type="Pfam" id="PF09587">
    <property type="entry name" value="PGA_cap"/>
    <property type="match status" value="1"/>
</dbReference>
<dbReference type="SUPFAM" id="SSF56300">
    <property type="entry name" value="Metallo-dependent phosphatases"/>
    <property type="match status" value="1"/>
</dbReference>
<dbReference type="InterPro" id="IPR019079">
    <property type="entry name" value="Capsule_synth_CapA"/>
</dbReference>
<evidence type="ECO:0000259" key="4">
    <source>
        <dbReference type="SMART" id="SM00854"/>
    </source>
</evidence>
<organism evidence="5">
    <name type="scientific">Streptococcus oralis</name>
    <dbReference type="NCBI Taxonomy" id="1303"/>
    <lineage>
        <taxon>Bacteria</taxon>
        <taxon>Bacillati</taxon>
        <taxon>Bacillota</taxon>
        <taxon>Bacilli</taxon>
        <taxon>Lactobacillales</taxon>
        <taxon>Streptococcaceae</taxon>
        <taxon>Streptococcus</taxon>
    </lineage>
</organism>
<evidence type="ECO:0000256" key="1">
    <source>
        <dbReference type="ARBA" id="ARBA00005662"/>
    </source>
</evidence>
<dbReference type="InterPro" id="IPR052169">
    <property type="entry name" value="CW_Biosynth-Accessory"/>
</dbReference>
<name>A0A6N2ZTA6_STROR</name>
<dbReference type="EMBL" id="CACRUL010000003">
    <property type="protein sequence ID" value="VYT82664.1"/>
    <property type="molecule type" value="Genomic_DNA"/>
</dbReference>
<evidence type="ECO:0000256" key="3">
    <source>
        <dbReference type="SAM" id="Phobius"/>
    </source>
</evidence>
<proteinExistence type="inferred from homology"/>
<dbReference type="PANTHER" id="PTHR33393:SF12">
    <property type="entry name" value="CAPSULE BIOSYNTHESIS PROTEIN CAPA"/>
    <property type="match status" value="1"/>
</dbReference>
<keyword evidence="3" id="KW-0472">Membrane</keyword>
<dbReference type="AlphaFoldDB" id="A0A6N2ZTA6"/>
<keyword evidence="3" id="KW-1133">Transmembrane helix</keyword>
<dbReference type="InterPro" id="IPR029052">
    <property type="entry name" value="Metallo-depent_PP-like"/>
</dbReference>
<feature type="transmembrane region" description="Helical" evidence="3">
    <location>
        <begin position="44"/>
        <end position="62"/>
    </location>
</feature>
<reference evidence="5" key="1">
    <citation type="submission" date="2019-11" db="EMBL/GenBank/DDBJ databases">
        <authorList>
            <person name="Feng L."/>
        </authorList>
    </citation>
    <scope>NUCLEOTIDE SEQUENCE</scope>
    <source>
        <strain evidence="5">SrubneriLFYP117</strain>
    </source>
</reference>
<dbReference type="CDD" id="cd07381">
    <property type="entry name" value="MPP_CapA"/>
    <property type="match status" value="1"/>
</dbReference>
<dbReference type="PANTHER" id="PTHR33393">
    <property type="entry name" value="POLYGLUTAMINE SYNTHESIS ACCESSORY PROTEIN RV0574C-RELATED"/>
    <property type="match status" value="1"/>
</dbReference>
<gene>
    <name evidence="5" type="primary">capA</name>
    <name evidence="5" type="ORF">SRLFYP117_01812</name>
</gene>
<keyword evidence="3" id="KW-0812">Transmembrane</keyword>
<evidence type="ECO:0000256" key="2">
    <source>
        <dbReference type="SAM" id="Coils"/>
    </source>
</evidence>
<protein>
    <submittedName>
        <fullName evidence="5">Capsule biosynthesis protein CapA</fullName>
    </submittedName>
</protein>
<keyword evidence="2" id="KW-0175">Coiled coil</keyword>
<dbReference type="Gene3D" id="3.60.21.10">
    <property type="match status" value="1"/>
</dbReference>
<feature type="domain" description="Capsule synthesis protein CapA" evidence="4">
    <location>
        <begin position="95"/>
        <end position="343"/>
    </location>
</feature>
<comment type="similarity">
    <text evidence="1">Belongs to the CapA family.</text>
</comment>
<sequence>MMKNWKDLIKRWSELGKDILRMLNDWLDIGLGKVTAFRLTNEQFVYGLLITVFAAANLVLWVQKWNGFPITALEMPEVVEKQEEIHPDQLPHTARIMANGDQLYHDLIYMSAAKEDGSYDFSENYHYAQEWLKQGDLVLGDFEGTINSDYGLSGYPLFNAPGAVVASIKDAGYQVMDLGHNHILDSGLEGLFSTAKAFEDAGIQTVGVYPHETRDQAPILIKEVNGIKIAILAYSYGFNGMEYNLEQEDYDNRLSDLNEERMRQEIQKAEMEADMTIVMPQMGIEYELEPSEEQKELYHKMISWGADIVLGGHPHVVQPAEIVDKDGQQKLIVYSMGNFLSNQRLETMEGIENAQWTERGVLMDITIEKVGRKTRIKTAIAHPTWVNRTPKDSYSPEGYELYHFQTYILEDWIEGGKYRDQLDDETKARVDTAYQEVKERVNLNWQ</sequence>
<dbReference type="SMART" id="SM00854">
    <property type="entry name" value="PGA_cap"/>
    <property type="match status" value="1"/>
</dbReference>
<feature type="coiled-coil region" evidence="2">
    <location>
        <begin position="247"/>
        <end position="274"/>
    </location>
</feature>